<evidence type="ECO:0000313" key="2">
    <source>
        <dbReference type="Proteomes" id="UP000231550"/>
    </source>
</evidence>
<dbReference type="AlphaFoldDB" id="A0A2H0KRJ6"/>
<reference evidence="1 2" key="1">
    <citation type="submission" date="2017-09" db="EMBL/GenBank/DDBJ databases">
        <title>Depth-based differentiation of microbial function through sediment-hosted aquifers and enrichment of novel symbionts in the deep terrestrial subsurface.</title>
        <authorList>
            <person name="Probst A.J."/>
            <person name="Ladd B."/>
            <person name="Jarett J.K."/>
            <person name="Geller-Mcgrath D.E."/>
            <person name="Sieber C.M."/>
            <person name="Emerson J.B."/>
            <person name="Anantharaman K."/>
            <person name="Thomas B.C."/>
            <person name="Malmstrom R."/>
            <person name="Stieglmeier M."/>
            <person name="Klingl A."/>
            <person name="Woyke T."/>
            <person name="Ryan C.M."/>
            <person name="Banfield J.F."/>
        </authorList>
    </citation>
    <scope>NUCLEOTIDE SEQUENCE [LARGE SCALE GENOMIC DNA]</scope>
    <source>
        <strain evidence="1">CG11_big_fil_rev_8_21_14_0_20_44_10</strain>
    </source>
</reference>
<organism evidence="1 2">
    <name type="scientific">Candidatus Portnoybacteria bacterium CG11_big_fil_rev_8_21_14_0_20_44_10</name>
    <dbReference type="NCBI Taxonomy" id="1974818"/>
    <lineage>
        <taxon>Bacteria</taxon>
        <taxon>Candidatus Portnoyibacteriota</taxon>
    </lineage>
</organism>
<evidence type="ECO:0000313" key="1">
    <source>
        <dbReference type="EMBL" id="PIQ74769.1"/>
    </source>
</evidence>
<proteinExistence type="predicted"/>
<name>A0A2H0KRJ6_9BACT</name>
<protein>
    <submittedName>
        <fullName evidence="1">Uncharacterized protein</fullName>
    </submittedName>
</protein>
<gene>
    <name evidence="1" type="ORF">COV85_00340</name>
</gene>
<dbReference type="Proteomes" id="UP000231550">
    <property type="component" value="Unassembled WGS sequence"/>
</dbReference>
<dbReference type="EMBL" id="PCVN01000007">
    <property type="protein sequence ID" value="PIQ74769.1"/>
    <property type="molecule type" value="Genomic_DNA"/>
</dbReference>
<sequence length="86" mass="9436">MAGGQRADFNSSHSYYSVSPQSLYQSLSGYLTFVEGDDYEAKKQKEELGNLHGGGFWVGVARDISTLGESIKLDDGIIKELGLKKF</sequence>
<comment type="caution">
    <text evidence="1">The sequence shown here is derived from an EMBL/GenBank/DDBJ whole genome shotgun (WGS) entry which is preliminary data.</text>
</comment>
<accession>A0A2H0KRJ6</accession>